<dbReference type="Proteomes" id="UP000005938">
    <property type="component" value="Unassembled WGS sequence"/>
</dbReference>
<dbReference type="CDD" id="cd06170">
    <property type="entry name" value="LuxR_C_like"/>
    <property type="match status" value="1"/>
</dbReference>
<evidence type="ECO:0000259" key="5">
    <source>
        <dbReference type="PROSITE" id="PS50110"/>
    </source>
</evidence>
<feature type="domain" description="Response regulatory" evidence="5">
    <location>
        <begin position="7"/>
        <end position="124"/>
    </location>
</feature>
<dbReference type="SUPFAM" id="SSF52172">
    <property type="entry name" value="CheY-like"/>
    <property type="match status" value="1"/>
</dbReference>
<accession>I0W8I7</accession>
<dbReference type="GO" id="GO:0000160">
    <property type="term" value="P:phosphorelay signal transduction system"/>
    <property type="evidence" value="ECO:0007669"/>
    <property type="project" value="InterPro"/>
</dbReference>
<dbReference type="RefSeq" id="WP_008240690.1">
    <property type="nucleotide sequence ID" value="NZ_AJJU01000034.1"/>
</dbReference>
<dbReference type="PROSITE" id="PS50110">
    <property type="entry name" value="RESPONSE_REGULATORY"/>
    <property type="match status" value="1"/>
</dbReference>
<dbReference type="PRINTS" id="PR00038">
    <property type="entry name" value="HTHLUXR"/>
</dbReference>
<dbReference type="SUPFAM" id="SSF46894">
    <property type="entry name" value="C-terminal effector domain of the bipartite response regulators"/>
    <property type="match status" value="1"/>
</dbReference>
<gene>
    <name evidence="6" type="ORF">W5A_11259</name>
</gene>
<dbReference type="InterPro" id="IPR000792">
    <property type="entry name" value="Tscrpt_reg_LuxR_C"/>
</dbReference>
<dbReference type="PROSITE" id="PS50043">
    <property type="entry name" value="HTH_LUXR_2"/>
    <property type="match status" value="1"/>
</dbReference>
<dbReference type="EMBL" id="AJJU01000034">
    <property type="protein sequence ID" value="EID72703.1"/>
    <property type="molecule type" value="Genomic_DNA"/>
</dbReference>
<dbReference type="InterPro" id="IPR058245">
    <property type="entry name" value="NreC/VraR/RcsB-like_REC"/>
</dbReference>
<feature type="domain" description="HTH luxR-type" evidence="4">
    <location>
        <begin position="144"/>
        <end position="209"/>
    </location>
</feature>
<dbReference type="OrthoDB" id="9795108at2"/>
<dbReference type="PANTHER" id="PTHR45566">
    <property type="entry name" value="HTH-TYPE TRANSCRIPTIONAL REGULATOR YHJB-RELATED"/>
    <property type="match status" value="1"/>
</dbReference>
<comment type="caution">
    <text evidence="6">The sequence shown here is derived from an EMBL/GenBank/DDBJ whole genome shotgun (WGS) entry which is preliminary data.</text>
</comment>
<organism evidence="6 7">
    <name type="scientific">Imtechella halotolerans K1</name>
    <dbReference type="NCBI Taxonomy" id="946077"/>
    <lineage>
        <taxon>Bacteria</taxon>
        <taxon>Pseudomonadati</taxon>
        <taxon>Bacteroidota</taxon>
        <taxon>Flavobacteriia</taxon>
        <taxon>Flavobacteriales</taxon>
        <taxon>Flavobacteriaceae</taxon>
        <taxon>Imtechella</taxon>
    </lineage>
</organism>
<evidence type="ECO:0000256" key="1">
    <source>
        <dbReference type="ARBA" id="ARBA00022553"/>
    </source>
</evidence>
<feature type="modified residue" description="4-aspartylphosphate" evidence="3">
    <location>
        <position position="59"/>
    </location>
</feature>
<dbReference type="InterPro" id="IPR011006">
    <property type="entry name" value="CheY-like_superfamily"/>
</dbReference>
<dbReference type="Pfam" id="PF00196">
    <property type="entry name" value="GerE"/>
    <property type="match status" value="1"/>
</dbReference>
<dbReference type="PANTHER" id="PTHR45566:SF1">
    <property type="entry name" value="HTH-TYPE TRANSCRIPTIONAL REGULATOR YHJB-RELATED"/>
    <property type="match status" value="1"/>
</dbReference>
<keyword evidence="1 3" id="KW-0597">Phosphoprotein</keyword>
<dbReference type="CDD" id="cd17535">
    <property type="entry name" value="REC_NarL-like"/>
    <property type="match status" value="1"/>
</dbReference>
<dbReference type="Pfam" id="PF00072">
    <property type="entry name" value="Response_reg"/>
    <property type="match status" value="1"/>
</dbReference>
<evidence type="ECO:0000259" key="4">
    <source>
        <dbReference type="PROSITE" id="PS50043"/>
    </source>
</evidence>
<dbReference type="GO" id="GO:0003677">
    <property type="term" value="F:DNA binding"/>
    <property type="evidence" value="ECO:0007669"/>
    <property type="project" value="UniProtKB-KW"/>
</dbReference>
<dbReference type="PATRIC" id="fig|946077.3.peg.2269"/>
<proteinExistence type="predicted"/>
<sequence>MNQKEYTIAVLDDHNLIAEAIESMLQKSEKYLFIKGFSNSKQLSSFLEADHVVQIVLLDIHLNGEDGIKVCKELSINYPEVRCIMLTSLTQQSLVLEAIKNGAKGYLPKNVGYEELITAFDTVVNGQLYLHKDLTFGPVEGKVNNEYVPKLTRRENEVLKLIMEEFTTSEISQKLCISINTVETHRASLLSKTGSKNVVGLIKFTLEKGLLSS</sequence>
<dbReference type="GO" id="GO:0006355">
    <property type="term" value="P:regulation of DNA-templated transcription"/>
    <property type="evidence" value="ECO:0007669"/>
    <property type="project" value="InterPro"/>
</dbReference>
<dbReference type="InterPro" id="IPR051015">
    <property type="entry name" value="EvgA-like"/>
</dbReference>
<dbReference type="SMART" id="SM00448">
    <property type="entry name" value="REC"/>
    <property type="match status" value="1"/>
</dbReference>
<dbReference type="AlphaFoldDB" id="I0W8I7"/>
<evidence type="ECO:0000256" key="3">
    <source>
        <dbReference type="PROSITE-ProRule" id="PRU00169"/>
    </source>
</evidence>
<reference evidence="6 7" key="1">
    <citation type="journal article" date="2012" name="J. Bacteriol.">
        <title>Genome Sequence of the Halotolerant Bacterium Imtechella halotolerans K1T.</title>
        <authorList>
            <person name="Kumar S."/>
            <person name="Vikram S."/>
            <person name="Subramanian S."/>
            <person name="Raghava G.P."/>
            <person name="Pinnaka A.K."/>
        </authorList>
    </citation>
    <scope>NUCLEOTIDE SEQUENCE [LARGE SCALE GENOMIC DNA]</scope>
    <source>
        <strain evidence="6 7">K1</strain>
    </source>
</reference>
<keyword evidence="2" id="KW-0238">DNA-binding</keyword>
<evidence type="ECO:0000256" key="2">
    <source>
        <dbReference type="ARBA" id="ARBA00023125"/>
    </source>
</evidence>
<dbReference type="STRING" id="946077.W5A_11259"/>
<evidence type="ECO:0000313" key="7">
    <source>
        <dbReference type="Proteomes" id="UP000005938"/>
    </source>
</evidence>
<dbReference type="Gene3D" id="3.40.50.2300">
    <property type="match status" value="1"/>
</dbReference>
<dbReference type="eggNOG" id="COG2197">
    <property type="taxonomic scope" value="Bacteria"/>
</dbReference>
<name>I0W8I7_9FLAO</name>
<dbReference type="SMART" id="SM00421">
    <property type="entry name" value="HTH_LUXR"/>
    <property type="match status" value="1"/>
</dbReference>
<dbReference type="InterPro" id="IPR001789">
    <property type="entry name" value="Sig_transdc_resp-reg_receiver"/>
</dbReference>
<protein>
    <submittedName>
        <fullName evidence="6">LuxR family transcriptional regulator</fullName>
    </submittedName>
</protein>
<evidence type="ECO:0000313" key="6">
    <source>
        <dbReference type="EMBL" id="EID72703.1"/>
    </source>
</evidence>
<dbReference type="InterPro" id="IPR016032">
    <property type="entry name" value="Sig_transdc_resp-reg_C-effctor"/>
</dbReference>
<keyword evidence="7" id="KW-1185">Reference proteome</keyword>